<feature type="chain" id="PRO_5044750275" evidence="1">
    <location>
        <begin position="25"/>
        <end position="204"/>
    </location>
</feature>
<dbReference type="AlphaFoldDB" id="A0ABD2CMK6"/>
<dbReference type="Proteomes" id="UP001607303">
    <property type="component" value="Unassembled WGS sequence"/>
</dbReference>
<keyword evidence="3" id="KW-1185">Reference proteome</keyword>
<protein>
    <submittedName>
        <fullName evidence="2">Uncharacterized protein</fullName>
    </submittedName>
</protein>
<accession>A0ABD2CMK6</accession>
<sequence length="204" mass="22941">MMPFTRLLVALIAFLMAVLMGVTAQSYRQLYAGFGPYFQQSAGLRDPRSNRGPILFPPGPEPNRADTSGVIVGASGYGFVPPNTDNDTCKRVVSMKQLIAYFLNSHPGMGFIRNTGFCEGEKKNPERETLEEARTRWSWISESAVSQTRLRVTLPFALPLRGTLSRLLLLLNLAEQDKILKMCSPRRRRRGVRLEVFECDDTLI</sequence>
<name>A0ABD2CMK6_VESMC</name>
<dbReference type="EMBL" id="JAYRBN010000037">
    <property type="protein sequence ID" value="KAL2746317.1"/>
    <property type="molecule type" value="Genomic_DNA"/>
</dbReference>
<evidence type="ECO:0000313" key="2">
    <source>
        <dbReference type="EMBL" id="KAL2746317.1"/>
    </source>
</evidence>
<reference evidence="2 3" key="1">
    <citation type="journal article" date="2024" name="Ann. Entomol. Soc. Am.">
        <title>Genomic analyses of the southern and eastern yellowjacket wasps (Hymenoptera: Vespidae) reveal evolutionary signatures of social life.</title>
        <authorList>
            <person name="Catto M.A."/>
            <person name="Caine P.B."/>
            <person name="Orr S.E."/>
            <person name="Hunt B.G."/>
            <person name="Goodisman M.A.D."/>
        </authorList>
    </citation>
    <scope>NUCLEOTIDE SEQUENCE [LARGE SCALE GENOMIC DNA]</scope>
    <source>
        <strain evidence="2">232</strain>
        <tissue evidence="2">Head and thorax</tissue>
    </source>
</reference>
<evidence type="ECO:0000256" key="1">
    <source>
        <dbReference type="SAM" id="SignalP"/>
    </source>
</evidence>
<feature type="signal peptide" evidence="1">
    <location>
        <begin position="1"/>
        <end position="24"/>
    </location>
</feature>
<keyword evidence="1" id="KW-0732">Signal</keyword>
<organism evidence="2 3">
    <name type="scientific">Vespula maculifrons</name>
    <name type="common">Eastern yellow jacket</name>
    <name type="synonym">Wasp</name>
    <dbReference type="NCBI Taxonomy" id="7453"/>
    <lineage>
        <taxon>Eukaryota</taxon>
        <taxon>Metazoa</taxon>
        <taxon>Ecdysozoa</taxon>
        <taxon>Arthropoda</taxon>
        <taxon>Hexapoda</taxon>
        <taxon>Insecta</taxon>
        <taxon>Pterygota</taxon>
        <taxon>Neoptera</taxon>
        <taxon>Endopterygota</taxon>
        <taxon>Hymenoptera</taxon>
        <taxon>Apocrita</taxon>
        <taxon>Aculeata</taxon>
        <taxon>Vespoidea</taxon>
        <taxon>Vespidae</taxon>
        <taxon>Vespinae</taxon>
        <taxon>Vespula</taxon>
    </lineage>
</organism>
<gene>
    <name evidence="2" type="ORF">V1477_004687</name>
</gene>
<proteinExistence type="predicted"/>
<evidence type="ECO:0000313" key="3">
    <source>
        <dbReference type="Proteomes" id="UP001607303"/>
    </source>
</evidence>
<comment type="caution">
    <text evidence="2">The sequence shown here is derived from an EMBL/GenBank/DDBJ whole genome shotgun (WGS) entry which is preliminary data.</text>
</comment>